<accession>A0A9Q0RG15</accession>
<feature type="compositionally biased region" description="Polar residues" evidence="2">
    <location>
        <begin position="54"/>
        <end position="65"/>
    </location>
</feature>
<dbReference type="Proteomes" id="UP001149090">
    <property type="component" value="Unassembled WGS sequence"/>
</dbReference>
<keyword evidence="4" id="KW-1185">Reference proteome</keyword>
<sequence>MNQKENEEIKKQNLELKKENEQLKQKIKELTNIYLSTLTQARLIIHQTMELLPDSQSFNQNQEPKTYSKIGENLSQKSKSKKIKNQKRKIKRIEEDKHKKKNFKN</sequence>
<feature type="coiled-coil region" evidence="1">
    <location>
        <begin position="2"/>
        <end position="33"/>
    </location>
</feature>
<evidence type="ECO:0000256" key="2">
    <source>
        <dbReference type="SAM" id="MobiDB-lite"/>
    </source>
</evidence>
<name>A0A9Q0RG15_ANAIG</name>
<feature type="region of interest" description="Disordered" evidence="2">
    <location>
        <begin position="54"/>
        <end position="105"/>
    </location>
</feature>
<comment type="caution">
    <text evidence="3">The sequence shown here is derived from an EMBL/GenBank/DDBJ whole genome shotgun (WGS) entry which is preliminary data.</text>
</comment>
<keyword evidence="1" id="KW-0175">Coiled coil</keyword>
<dbReference type="EMBL" id="JAPDFW010000026">
    <property type="protein sequence ID" value="KAJ5079586.1"/>
    <property type="molecule type" value="Genomic_DNA"/>
</dbReference>
<dbReference type="AlphaFoldDB" id="A0A9Q0RG15"/>
<organism evidence="3 4">
    <name type="scientific">Anaeramoeba ignava</name>
    <name type="common">Anaerobic marine amoeba</name>
    <dbReference type="NCBI Taxonomy" id="1746090"/>
    <lineage>
        <taxon>Eukaryota</taxon>
        <taxon>Metamonada</taxon>
        <taxon>Anaeramoebidae</taxon>
        <taxon>Anaeramoeba</taxon>
    </lineage>
</organism>
<evidence type="ECO:0000256" key="1">
    <source>
        <dbReference type="SAM" id="Coils"/>
    </source>
</evidence>
<evidence type="ECO:0000313" key="4">
    <source>
        <dbReference type="Proteomes" id="UP001149090"/>
    </source>
</evidence>
<reference evidence="3" key="1">
    <citation type="submission" date="2022-10" db="EMBL/GenBank/DDBJ databases">
        <title>Novel sulphate-reducing endosymbionts in the free-living metamonad Anaeramoeba.</title>
        <authorList>
            <person name="Jerlstrom-Hultqvist J."/>
            <person name="Cepicka I."/>
            <person name="Gallot-Lavallee L."/>
            <person name="Salas-Leiva D."/>
            <person name="Curtis B.A."/>
            <person name="Zahonova K."/>
            <person name="Pipaliya S."/>
            <person name="Dacks J."/>
            <person name="Roger A.J."/>
        </authorList>
    </citation>
    <scope>NUCLEOTIDE SEQUENCE</scope>
    <source>
        <strain evidence="3">BMAN</strain>
    </source>
</reference>
<feature type="compositionally biased region" description="Basic residues" evidence="2">
    <location>
        <begin position="78"/>
        <end position="91"/>
    </location>
</feature>
<evidence type="ECO:0000313" key="3">
    <source>
        <dbReference type="EMBL" id="KAJ5079586.1"/>
    </source>
</evidence>
<proteinExistence type="predicted"/>
<gene>
    <name evidence="3" type="ORF">M0811_14410</name>
</gene>
<protein>
    <submittedName>
        <fullName evidence="3">B-zip transcription factor (Eurofung)-related</fullName>
    </submittedName>
</protein>